<sequence>SLHSMEVDSGMTVADLKALAEAEMRIPIADMILTHNGIELVDAAKSITAAGIIPDDMILVTVRASASAVPPDRVEQIRQQLLMDAAARQNIAAQNPELITAINNPSEFRRILTAMDMARQEAQHLMEQEQQYLQNADEFDIEAQKKIEAAIRKENIHRNLEMAMEMHPESFGRVVMLYIDTFVNGVPVKAFVDSGAQATIMSPVCAERCKIMHLLDERFAGIAEGVGTAKILGRVHHAEIKVGQQSLDCSFTIMEGKGVELLFGLDQLRRHLACIDLAENCLKINGEKIPFLPEHELPDHAREKKKKVEEKKKNPHSPPPKIAATTQAGNLSSGSSSNSIRHAVATTSAGNSGQRNYPEEVIKGLMDLGVTREQAIQALDLHGGNADFAANSLF</sequence>
<dbReference type="InterPro" id="IPR019103">
    <property type="entry name" value="Peptidase_aspartic_DDI1-type"/>
</dbReference>
<feature type="compositionally biased region" description="Low complexity" evidence="10">
    <location>
        <begin position="329"/>
        <end position="339"/>
    </location>
</feature>
<comment type="similarity">
    <text evidence="3">Belongs to the DDI1 family.</text>
</comment>
<evidence type="ECO:0000256" key="9">
    <source>
        <dbReference type="ARBA" id="ARBA00022801"/>
    </source>
</evidence>
<gene>
    <name evidence="13" type="primary">DDI1_2</name>
    <name evidence="13" type="ORF">HK100_008776</name>
</gene>
<evidence type="ECO:0000256" key="6">
    <source>
        <dbReference type="ARBA" id="ARBA00022490"/>
    </source>
</evidence>
<dbReference type="Gene3D" id="3.10.20.90">
    <property type="entry name" value="Phosphatidylinositol 3-kinase Catalytic Subunit, Chain A, domain 1"/>
    <property type="match status" value="1"/>
</dbReference>
<feature type="domain" description="UBA" evidence="11">
    <location>
        <begin position="356"/>
        <end position="394"/>
    </location>
</feature>
<comment type="subcellular location">
    <subcellularLocation>
        <location evidence="2">Cytoplasm</location>
    </subcellularLocation>
</comment>
<dbReference type="InterPro" id="IPR015940">
    <property type="entry name" value="UBA"/>
</dbReference>
<dbReference type="SUPFAM" id="SSF46934">
    <property type="entry name" value="UBA-like"/>
    <property type="match status" value="1"/>
</dbReference>
<dbReference type="GO" id="GO:0006508">
    <property type="term" value="P:proteolysis"/>
    <property type="evidence" value="ECO:0007669"/>
    <property type="project" value="UniProtKB-KW"/>
</dbReference>
<dbReference type="Proteomes" id="UP001211907">
    <property type="component" value="Unassembled WGS sequence"/>
</dbReference>
<evidence type="ECO:0000256" key="5">
    <source>
        <dbReference type="ARBA" id="ARBA00021491"/>
    </source>
</evidence>
<feature type="region of interest" description="Disordered" evidence="10">
    <location>
        <begin position="295"/>
        <end position="340"/>
    </location>
</feature>
<evidence type="ECO:0000256" key="7">
    <source>
        <dbReference type="ARBA" id="ARBA00022670"/>
    </source>
</evidence>
<dbReference type="PANTHER" id="PTHR12917">
    <property type="entry name" value="ASPARTYL PROTEASE DDI-RELATED"/>
    <property type="match status" value="1"/>
</dbReference>
<dbReference type="InterPro" id="IPR029071">
    <property type="entry name" value="Ubiquitin-like_domsf"/>
</dbReference>
<feature type="compositionally biased region" description="Basic and acidic residues" evidence="10">
    <location>
        <begin position="295"/>
        <end position="312"/>
    </location>
</feature>
<dbReference type="AlphaFoldDB" id="A0AAD5SMR2"/>
<dbReference type="Gene3D" id="1.10.8.10">
    <property type="entry name" value="DNA helicase RuvA subunit, C-terminal domain"/>
    <property type="match status" value="1"/>
</dbReference>
<dbReference type="PANTHER" id="PTHR12917:SF1">
    <property type="entry name" value="AT13091P"/>
    <property type="match status" value="1"/>
</dbReference>
<dbReference type="PROSITE" id="PS50030">
    <property type="entry name" value="UBA"/>
    <property type="match status" value="1"/>
</dbReference>
<evidence type="ECO:0000256" key="1">
    <source>
        <dbReference type="ARBA" id="ARBA00003231"/>
    </source>
</evidence>
<dbReference type="SMART" id="SM00165">
    <property type="entry name" value="UBA"/>
    <property type="match status" value="1"/>
</dbReference>
<organism evidence="13 14">
    <name type="scientific">Physocladia obscura</name>
    <dbReference type="NCBI Taxonomy" id="109957"/>
    <lineage>
        <taxon>Eukaryota</taxon>
        <taxon>Fungi</taxon>
        <taxon>Fungi incertae sedis</taxon>
        <taxon>Chytridiomycota</taxon>
        <taxon>Chytridiomycota incertae sedis</taxon>
        <taxon>Chytridiomycetes</taxon>
        <taxon>Chytridiales</taxon>
        <taxon>Chytriomycetaceae</taxon>
        <taxon>Physocladia</taxon>
    </lineage>
</organism>
<evidence type="ECO:0000256" key="2">
    <source>
        <dbReference type="ARBA" id="ARBA00004496"/>
    </source>
</evidence>
<dbReference type="GO" id="GO:0004190">
    <property type="term" value="F:aspartic-type endopeptidase activity"/>
    <property type="evidence" value="ECO:0007669"/>
    <property type="project" value="UniProtKB-KW"/>
</dbReference>
<name>A0AAD5SMR2_9FUNG</name>
<keyword evidence="7" id="KW-0645">Protease</keyword>
<dbReference type="CDD" id="cd01796">
    <property type="entry name" value="Ubl_Ddi1_like"/>
    <property type="match status" value="1"/>
</dbReference>
<dbReference type="SUPFAM" id="SSF54236">
    <property type="entry name" value="Ubiquitin-like"/>
    <property type="match status" value="1"/>
</dbReference>
<dbReference type="InterPro" id="IPR021109">
    <property type="entry name" value="Peptidase_aspartic_dom_sf"/>
</dbReference>
<dbReference type="InterPro" id="IPR009060">
    <property type="entry name" value="UBA-like_sf"/>
</dbReference>
<evidence type="ECO:0000313" key="14">
    <source>
        <dbReference type="Proteomes" id="UP001211907"/>
    </source>
</evidence>
<comment type="subunit">
    <text evidence="4">Binds ubiquitin and polyubiquitinated proteins.</text>
</comment>
<evidence type="ECO:0000256" key="3">
    <source>
        <dbReference type="ARBA" id="ARBA00009136"/>
    </source>
</evidence>
<keyword evidence="8" id="KW-0064">Aspartyl protease</keyword>
<evidence type="ECO:0000259" key="12">
    <source>
        <dbReference type="PROSITE" id="PS50053"/>
    </source>
</evidence>
<evidence type="ECO:0000256" key="4">
    <source>
        <dbReference type="ARBA" id="ARBA00011128"/>
    </source>
</evidence>
<keyword evidence="14" id="KW-1185">Reference proteome</keyword>
<dbReference type="GO" id="GO:0005737">
    <property type="term" value="C:cytoplasm"/>
    <property type="evidence" value="ECO:0007669"/>
    <property type="project" value="UniProtKB-SubCell"/>
</dbReference>
<feature type="non-terminal residue" evidence="13">
    <location>
        <position position="394"/>
    </location>
</feature>
<reference evidence="13" key="1">
    <citation type="submission" date="2020-05" db="EMBL/GenBank/DDBJ databases">
        <title>Phylogenomic resolution of chytrid fungi.</title>
        <authorList>
            <person name="Stajich J.E."/>
            <person name="Amses K."/>
            <person name="Simmons R."/>
            <person name="Seto K."/>
            <person name="Myers J."/>
            <person name="Bonds A."/>
            <person name="Quandt C.A."/>
            <person name="Barry K."/>
            <person name="Liu P."/>
            <person name="Grigoriev I."/>
            <person name="Longcore J.E."/>
            <person name="James T.Y."/>
        </authorList>
    </citation>
    <scope>NUCLEOTIDE SEQUENCE</scope>
    <source>
        <strain evidence="13">JEL0513</strain>
    </source>
</reference>
<keyword evidence="9" id="KW-0378">Hydrolase</keyword>
<dbReference type="EMBL" id="JADGJH010004333">
    <property type="protein sequence ID" value="KAJ3086224.1"/>
    <property type="molecule type" value="Genomic_DNA"/>
</dbReference>
<keyword evidence="6" id="KW-0963">Cytoplasm</keyword>
<accession>A0AAD5SMR2</accession>
<dbReference type="SUPFAM" id="SSF50630">
    <property type="entry name" value="Acid proteases"/>
    <property type="match status" value="1"/>
</dbReference>
<feature type="domain" description="Ubiquitin-like" evidence="12">
    <location>
        <begin position="1"/>
        <end position="67"/>
    </location>
</feature>
<evidence type="ECO:0000256" key="8">
    <source>
        <dbReference type="ARBA" id="ARBA00022750"/>
    </source>
</evidence>
<comment type="function">
    <text evidence="1">Probable aspartic protease. May be involved in the regulation of exocytosis. Acts as a linker between the 19S proteasome and polyubiquitinated proteins via UBA domain interactions with ubiquitin for their subsequent degradation. Required for S-phase checkpoint control.</text>
</comment>
<dbReference type="PROSITE" id="PS50053">
    <property type="entry name" value="UBIQUITIN_2"/>
    <property type="match status" value="1"/>
</dbReference>
<dbReference type="InterPro" id="IPR000626">
    <property type="entry name" value="Ubiquitin-like_dom"/>
</dbReference>
<evidence type="ECO:0000259" key="11">
    <source>
        <dbReference type="PROSITE" id="PS50030"/>
    </source>
</evidence>
<comment type="caution">
    <text evidence="13">The sequence shown here is derived from an EMBL/GenBank/DDBJ whole genome shotgun (WGS) entry which is preliminary data.</text>
</comment>
<evidence type="ECO:0000256" key="10">
    <source>
        <dbReference type="SAM" id="MobiDB-lite"/>
    </source>
</evidence>
<evidence type="ECO:0000313" key="13">
    <source>
        <dbReference type="EMBL" id="KAJ3086224.1"/>
    </source>
</evidence>
<dbReference type="Pfam" id="PF09668">
    <property type="entry name" value="Asp_protease"/>
    <property type="match status" value="1"/>
</dbReference>
<dbReference type="InterPro" id="IPR033882">
    <property type="entry name" value="DDI1_N"/>
</dbReference>
<dbReference type="Gene3D" id="2.40.70.10">
    <property type="entry name" value="Acid Proteases"/>
    <property type="match status" value="1"/>
</dbReference>
<proteinExistence type="inferred from homology"/>
<protein>
    <recommendedName>
        <fullName evidence="5">DNA damage-inducible protein 1</fullName>
    </recommendedName>
</protein>
<dbReference type="CDD" id="cd05479">
    <property type="entry name" value="RP_DDI"/>
    <property type="match status" value="1"/>
</dbReference>